<dbReference type="Pfam" id="PF17768">
    <property type="entry name" value="RecJ_OB"/>
    <property type="match status" value="1"/>
</dbReference>
<evidence type="ECO:0000313" key="9">
    <source>
        <dbReference type="EMBL" id="SOU41973.1"/>
    </source>
</evidence>
<dbReference type="Proteomes" id="UP000238288">
    <property type="component" value="Chromosome PCAR9a"/>
</dbReference>
<sequence>MAFFCLFILNLKVSNCMKKLIIARENVDDSHLPSNLHPVIKQIYATRNVINADELNNSAATLHDFKLFKDIDKASELLVNALNAQSRILIVGDFDADGATSTATLMQGLEMFGFKHLDYLIPDRFSLGYGLSPALAEQIVQIKPDLVITVDNGISCIAGIDILKAVGIKVLVTDHHLQGEQLPNADAIVNPNRHECNFPSKSIAGVGVAFYLLIALRSVMREQGYFEQQPPPNLANLLDIVALGTVADVVALDANNRTLVHQGLARIRSGNTRPGITALIEVANRNAARLSASDFGFSLAPRLNAAGRLDDMSLGIACLLSNDINQARRIAGELDSLNHARREIEQGMQAEAQAVLDRLAFTDDNIPDAICLFQDDWHQGVIGILAGRLKEKYHRPTVIFAGGENGEIKGSCRSIEGLHMRDLLEGLNTADPHLINKFGGHAMAAGLSINEQNFNDFKKAFDAAVTAQLSEESKRCIVFTDGELPNECFTMEFAQLLKQSGPWGQQFPEPVFEHTFEVIQQRIVGEKHLKLVLKHQSGRLVDAIAFGIDVKEWPDTEARFVKVAYQLDINEFRGKFSLQLIVRELEKVY</sequence>
<dbReference type="Pfam" id="PF02272">
    <property type="entry name" value="DHHA1"/>
    <property type="match status" value="1"/>
</dbReference>
<name>A0A2K4XCC4_PSEVC</name>
<reference evidence="9 10" key="1">
    <citation type="submission" date="2017-11" db="EMBL/GenBank/DDBJ databases">
        <authorList>
            <person name="Han C.G."/>
        </authorList>
    </citation>
    <scope>NUCLEOTIDE SEQUENCE [LARGE SCALE GENOMIC DNA]</scope>
    <source>
        <strain evidence="10">ATCC 43555</strain>
    </source>
</reference>
<dbReference type="GO" id="GO:0008409">
    <property type="term" value="F:5'-3' exonuclease activity"/>
    <property type="evidence" value="ECO:0007669"/>
    <property type="project" value="InterPro"/>
</dbReference>
<dbReference type="InterPro" id="IPR041122">
    <property type="entry name" value="RecJ_OB"/>
</dbReference>
<feature type="domain" description="DDH" evidence="6">
    <location>
        <begin position="87"/>
        <end position="245"/>
    </location>
</feature>
<dbReference type="PANTHER" id="PTHR30255">
    <property type="entry name" value="SINGLE-STRANDED-DNA-SPECIFIC EXONUCLEASE RECJ"/>
    <property type="match status" value="1"/>
</dbReference>
<comment type="similarity">
    <text evidence="1">Belongs to the RecJ family.</text>
</comment>
<evidence type="ECO:0000256" key="2">
    <source>
        <dbReference type="ARBA" id="ARBA00019841"/>
    </source>
</evidence>
<keyword evidence="4 9" id="KW-0378">Hydrolase</keyword>
<evidence type="ECO:0000313" key="10">
    <source>
        <dbReference type="Proteomes" id="UP000238288"/>
    </source>
</evidence>
<dbReference type="InterPro" id="IPR004610">
    <property type="entry name" value="RecJ"/>
</dbReference>
<dbReference type="GO" id="GO:0006281">
    <property type="term" value="P:DNA repair"/>
    <property type="evidence" value="ECO:0007669"/>
    <property type="project" value="InterPro"/>
</dbReference>
<keyword evidence="3" id="KW-0540">Nuclease</keyword>
<dbReference type="Pfam" id="PF01368">
    <property type="entry name" value="DHH"/>
    <property type="match status" value="1"/>
</dbReference>
<gene>
    <name evidence="9" type="primary">recJ</name>
    <name evidence="9" type="ORF">PCAR9_A31172</name>
</gene>
<dbReference type="InterPro" id="IPR003156">
    <property type="entry name" value="DHHA1_dom"/>
</dbReference>
<evidence type="ECO:0000256" key="5">
    <source>
        <dbReference type="ARBA" id="ARBA00022839"/>
    </source>
</evidence>
<dbReference type="PANTHER" id="PTHR30255:SF2">
    <property type="entry name" value="SINGLE-STRANDED-DNA-SPECIFIC EXONUCLEASE RECJ"/>
    <property type="match status" value="1"/>
</dbReference>
<dbReference type="EMBL" id="LT965928">
    <property type="protein sequence ID" value="SOU41973.1"/>
    <property type="molecule type" value="Genomic_DNA"/>
</dbReference>
<protein>
    <recommendedName>
        <fullName evidence="2">Single-stranded-DNA-specific exonuclease RecJ</fullName>
    </recommendedName>
</protein>
<proteinExistence type="inferred from homology"/>
<organism evidence="9 10">
    <name type="scientific">Pseudoalteromonas carrageenovora IAM 12662</name>
    <dbReference type="NCBI Taxonomy" id="1314868"/>
    <lineage>
        <taxon>Bacteria</taxon>
        <taxon>Pseudomonadati</taxon>
        <taxon>Pseudomonadota</taxon>
        <taxon>Gammaproteobacteria</taxon>
        <taxon>Alteromonadales</taxon>
        <taxon>Pseudoalteromonadaceae</taxon>
        <taxon>Pseudoalteromonas</taxon>
    </lineage>
</organism>
<keyword evidence="5 9" id="KW-0269">Exonuclease</keyword>
<feature type="domain" description="DHHA1" evidence="7">
    <location>
        <begin position="372"/>
        <end position="465"/>
    </location>
</feature>
<dbReference type="InterPro" id="IPR001667">
    <property type="entry name" value="DDH_dom"/>
</dbReference>
<evidence type="ECO:0000256" key="3">
    <source>
        <dbReference type="ARBA" id="ARBA00022722"/>
    </source>
</evidence>
<evidence type="ECO:0000259" key="7">
    <source>
        <dbReference type="Pfam" id="PF02272"/>
    </source>
</evidence>
<dbReference type="InterPro" id="IPR051673">
    <property type="entry name" value="SSDNA_exonuclease_RecJ"/>
</dbReference>
<accession>A0A2K4XCC4</accession>
<dbReference type="GO" id="GO:0006310">
    <property type="term" value="P:DNA recombination"/>
    <property type="evidence" value="ECO:0007669"/>
    <property type="project" value="InterPro"/>
</dbReference>
<evidence type="ECO:0000256" key="4">
    <source>
        <dbReference type="ARBA" id="ARBA00022801"/>
    </source>
</evidence>
<dbReference type="Gene3D" id="3.90.1640.30">
    <property type="match status" value="1"/>
</dbReference>
<feature type="domain" description="RecJ OB" evidence="8">
    <location>
        <begin position="480"/>
        <end position="583"/>
    </location>
</feature>
<evidence type="ECO:0000256" key="1">
    <source>
        <dbReference type="ARBA" id="ARBA00005915"/>
    </source>
</evidence>
<dbReference type="FunFam" id="3.90.1640.30:FF:000001">
    <property type="entry name" value="Single-stranded-DNA-specific exonuclease RecJ"/>
    <property type="match status" value="1"/>
</dbReference>
<dbReference type="InterPro" id="IPR038763">
    <property type="entry name" value="DHH_sf"/>
</dbReference>
<dbReference type="Gene3D" id="3.10.310.30">
    <property type="match status" value="1"/>
</dbReference>
<dbReference type="GO" id="GO:0003676">
    <property type="term" value="F:nucleic acid binding"/>
    <property type="evidence" value="ECO:0007669"/>
    <property type="project" value="InterPro"/>
</dbReference>
<evidence type="ECO:0000259" key="8">
    <source>
        <dbReference type="Pfam" id="PF17768"/>
    </source>
</evidence>
<dbReference type="NCBIfam" id="TIGR00644">
    <property type="entry name" value="recJ"/>
    <property type="match status" value="1"/>
</dbReference>
<evidence type="ECO:0000259" key="6">
    <source>
        <dbReference type="Pfam" id="PF01368"/>
    </source>
</evidence>
<dbReference type="SUPFAM" id="SSF64182">
    <property type="entry name" value="DHH phosphoesterases"/>
    <property type="match status" value="1"/>
</dbReference>
<dbReference type="AlphaFoldDB" id="A0A2K4XCC4"/>